<evidence type="ECO:0000259" key="2">
    <source>
        <dbReference type="Pfam" id="PF00582"/>
    </source>
</evidence>
<evidence type="ECO:0000256" key="1">
    <source>
        <dbReference type="ARBA" id="ARBA00008791"/>
    </source>
</evidence>
<feature type="domain" description="UspA" evidence="2">
    <location>
        <begin position="2"/>
        <end position="136"/>
    </location>
</feature>
<evidence type="ECO:0000313" key="4">
    <source>
        <dbReference type="Proteomes" id="UP000758168"/>
    </source>
</evidence>
<evidence type="ECO:0000313" key="3">
    <source>
        <dbReference type="EMBL" id="MBP2415710.1"/>
    </source>
</evidence>
<feature type="domain" description="UspA" evidence="2">
    <location>
        <begin position="149"/>
        <end position="286"/>
    </location>
</feature>
<protein>
    <submittedName>
        <fullName evidence="3">Nucleotide-binding universal stress UspA family protein</fullName>
    </submittedName>
</protein>
<dbReference type="InterPro" id="IPR006016">
    <property type="entry name" value="UspA"/>
</dbReference>
<comment type="caution">
    <text evidence="3">The sequence shown here is derived from an EMBL/GenBank/DDBJ whole genome shotgun (WGS) entry which is preliminary data.</text>
</comment>
<dbReference type="Pfam" id="PF00582">
    <property type="entry name" value="Usp"/>
    <property type="match status" value="2"/>
</dbReference>
<organism evidence="3 4">
    <name type="scientific">Microlunatus capsulatus</name>
    <dbReference type="NCBI Taxonomy" id="99117"/>
    <lineage>
        <taxon>Bacteria</taxon>
        <taxon>Bacillati</taxon>
        <taxon>Actinomycetota</taxon>
        <taxon>Actinomycetes</taxon>
        <taxon>Propionibacteriales</taxon>
        <taxon>Propionibacteriaceae</taxon>
        <taxon>Microlunatus</taxon>
    </lineage>
</organism>
<comment type="similarity">
    <text evidence="1">Belongs to the universal stress protein A family.</text>
</comment>
<gene>
    <name evidence="3" type="ORF">JOF54_000632</name>
</gene>
<dbReference type="InterPro" id="IPR014729">
    <property type="entry name" value="Rossmann-like_a/b/a_fold"/>
</dbReference>
<sequence length="288" mass="29910">MSILIALAPGERGTSALDLGAVLARSGDERVVVVTVVPTPWPPSPYRVDAEFLALQERAAQEVLEQARARLDDDLAVEYLVRHDRSVPAGLLAVAAQVGAVQVVLGSSASGGYGRVSLGGVADRLLHSSEVPVALAPRGFVARAGTRVRRVTVAFGRSDGDSDLLRTAAGVADRIGATLRVACFAVHPVNVFSGAVPDGADALVAEEWRRLLDRDIARALDGGALATRVETVVGQGDSWSAALTAVAWAEGDVLAIGTSSSAISRFFLGSHASKIVRSSPVPVVLTPR</sequence>
<dbReference type="CDD" id="cd00293">
    <property type="entry name" value="USP-like"/>
    <property type="match status" value="2"/>
</dbReference>
<dbReference type="EMBL" id="JAGIOB010000001">
    <property type="protein sequence ID" value="MBP2415710.1"/>
    <property type="molecule type" value="Genomic_DNA"/>
</dbReference>
<dbReference type="RefSeq" id="WP_210052909.1">
    <property type="nucleotide sequence ID" value="NZ_BAAAMH010000030.1"/>
</dbReference>
<reference evidence="3 4" key="1">
    <citation type="submission" date="2021-03" db="EMBL/GenBank/DDBJ databases">
        <title>Sequencing the genomes of 1000 actinobacteria strains.</title>
        <authorList>
            <person name="Klenk H.-P."/>
        </authorList>
    </citation>
    <scope>NUCLEOTIDE SEQUENCE [LARGE SCALE GENOMIC DNA]</scope>
    <source>
        <strain evidence="3 4">DSM 12936</strain>
    </source>
</reference>
<dbReference type="Gene3D" id="3.40.50.620">
    <property type="entry name" value="HUPs"/>
    <property type="match status" value="2"/>
</dbReference>
<dbReference type="PANTHER" id="PTHR46268:SF6">
    <property type="entry name" value="UNIVERSAL STRESS PROTEIN UP12"/>
    <property type="match status" value="1"/>
</dbReference>
<proteinExistence type="inferred from homology"/>
<keyword evidence="4" id="KW-1185">Reference proteome</keyword>
<dbReference type="Proteomes" id="UP000758168">
    <property type="component" value="Unassembled WGS sequence"/>
</dbReference>
<dbReference type="SUPFAM" id="SSF52402">
    <property type="entry name" value="Adenine nucleotide alpha hydrolases-like"/>
    <property type="match status" value="2"/>
</dbReference>
<dbReference type="PANTHER" id="PTHR46268">
    <property type="entry name" value="STRESS RESPONSE PROTEIN NHAX"/>
    <property type="match status" value="1"/>
</dbReference>
<name>A0ABS4Z4J3_9ACTN</name>
<accession>A0ABS4Z4J3</accession>